<evidence type="ECO:0000256" key="1">
    <source>
        <dbReference type="ARBA" id="ARBA00022801"/>
    </source>
</evidence>
<accession>A0A7V8GLG1</accession>
<dbReference type="Gene3D" id="3.40.1090.10">
    <property type="entry name" value="Cytosolic phospholipase A2 catalytic domain"/>
    <property type="match status" value="2"/>
</dbReference>
<comment type="caution">
    <text evidence="4">Lacks conserved residue(s) required for the propagation of feature annotation.</text>
</comment>
<proteinExistence type="predicted"/>
<evidence type="ECO:0000256" key="5">
    <source>
        <dbReference type="SAM" id="MobiDB-lite"/>
    </source>
</evidence>
<feature type="active site" description="Proton acceptor" evidence="4">
    <location>
        <position position="227"/>
    </location>
</feature>
<dbReference type="PROSITE" id="PS51635">
    <property type="entry name" value="PNPLA"/>
    <property type="match status" value="1"/>
</dbReference>
<feature type="domain" description="PNPLA" evidence="6">
    <location>
        <begin position="82"/>
        <end position="240"/>
    </location>
</feature>
<evidence type="ECO:0000256" key="4">
    <source>
        <dbReference type="PROSITE-ProRule" id="PRU01161"/>
    </source>
</evidence>
<dbReference type="CDD" id="cd07205">
    <property type="entry name" value="Pat_PNPLA6_PNPLA7_NTE1_like"/>
    <property type="match status" value="1"/>
</dbReference>
<gene>
    <name evidence="7" type="ORF">B1992_10965</name>
</gene>
<dbReference type="PANTHER" id="PTHR14226">
    <property type="entry name" value="NEUROPATHY TARGET ESTERASE/SWISS CHEESE D.MELANOGASTER"/>
    <property type="match status" value="1"/>
</dbReference>
<name>A0A7V8GLG1_9GAMM</name>
<dbReference type="GO" id="GO:0016042">
    <property type="term" value="P:lipid catabolic process"/>
    <property type="evidence" value="ECO:0007669"/>
    <property type="project" value="UniProtKB-UniRule"/>
</dbReference>
<feature type="region of interest" description="Disordered" evidence="5">
    <location>
        <begin position="1"/>
        <end position="31"/>
    </location>
</feature>
<dbReference type="Proteomes" id="UP000462066">
    <property type="component" value="Unassembled WGS sequence"/>
</dbReference>
<dbReference type="InterPro" id="IPR050301">
    <property type="entry name" value="NTE"/>
</dbReference>
<dbReference type="EMBL" id="MWIP01000011">
    <property type="protein sequence ID" value="KAF1685712.1"/>
    <property type="molecule type" value="Genomic_DNA"/>
</dbReference>
<dbReference type="Pfam" id="PF01734">
    <property type="entry name" value="Patatin"/>
    <property type="match status" value="1"/>
</dbReference>
<dbReference type="InterPro" id="IPR016035">
    <property type="entry name" value="Acyl_Trfase/lysoPLipase"/>
</dbReference>
<sequence>MAAAARPRIAGPHPVAPGPADPVNVSQPPSPPVRLVRRAALPFLAGLMLAACGGPRPGPPPAPAAPPAAQADPVLPPLKIGLALGGGAAKGFAHVGVIKMLEANGLRPDVVAGTSAGSVVGALYAGGMDPFLLQERAVALDEASIRDVRLFSGGLVQGLKLQEYVNDQVGKRPIERLRKPFAAVATRLETGERTVFVRGNTGQAVRASSSVPGVFEPVTIGDYQYVDGGVVSPVPVDAARQLGADFVIAVDISNKAGGRRPDGMLGIVNQSIAIMGQRLGEQELARADAVIRPKVLEFGSADFSRRNQAILEGEKAALAALPQIRAGLETLQAQRLRQAREQQARMAAQRAAAEAPACDEDGSRWNPFRRKDGTCAASR</sequence>
<dbReference type="PANTHER" id="PTHR14226:SF76">
    <property type="entry name" value="NTE FAMILY PROTEIN RSSA"/>
    <property type="match status" value="1"/>
</dbReference>
<dbReference type="SUPFAM" id="SSF52151">
    <property type="entry name" value="FabD/lysophospholipase-like"/>
    <property type="match status" value="1"/>
</dbReference>
<dbReference type="InterPro" id="IPR002641">
    <property type="entry name" value="PNPLA_dom"/>
</dbReference>
<dbReference type="AlphaFoldDB" id="A0A7V8GLG1"/>
<evidence type="ECO:0000259" key="6">
    <source>
        <dbReference type="PROSITE" id="PS51635"/>
    </source>
</evidence>
<organism evidence="7 8">
    <name type="scientific">Pseudoxanthomonas broegbernensis</name>
    <dbReference type="NCBI Taxonomy" id="83619"/>
    <lineage>
        <taxon>Bacteria</taxon>
        <taxon>Pseudomonadati</taxon>
        <taxon>Pseudomonadota</taxon>
        <taxon>Gammaproteobacteria</taxon>
        <taxon>Lysobacterales</taxon>
        <taxon>Lysobacteraceae</taxon>
        <taxon>Pseudoxanthomonas</taxon>
    </lineage>
</organism>
<keyword evidence="2 4" id="KW-0442">Lipid degradation</keyword>
<feature type="short sequence motif" description="DGA/G" evidence="4">
    <location>
        <begin position="227"/>
        <end position="229"/>
    </location>
</feature>
<feature type="region of interest" description="Disordered" evidence="5">
    <location>
        <begin position="351"/>
        <end position="379"/>
    </location>
</feature>
<reference evidence="7 8" key="1">
    <citation type="submission" date="2017-10" db="EMBL/GenBank/DDBJ databases">
        <title>Whole genome sequencing of Pseudoxanthomonas broegbernensis DSM 12573(T).</title>
        <authorList>
            <person name="Kumar S."/>
            <person name="Bansal K."/>
            <person name="Kaur A."/>
            <person name="Patil P."/>
            <person name="Sharma S."/>
            <person name="Patil P.B."/>
        </authorList>
    </citation>
    <scope>NUCLEOTIDE SEQUENCE [LARGE SCALE GENOMIC DNA]</scope>
    <source>
        <strain evidence="7 8">DSM 12573</strain>
    </source>
</reference>
<keyword evidence="1 4" id="KW-0378">Hydrolase</keyword>
<protein>
    <submittedName>
        <fullName evidence="7">Patatin</fullName>
    </submittedName>
</protein>
<feature type="short sequence motif" description="GXSXG" evidence="4">
    <location>
        <begin position="113"/>
        <end position="117"/>
    </location>
</feature>
<evidence type="ECO:0000256" key="2">
    <source>
        <dbReference type="ARBA" id="ARBA00022963"/>
    </source>
</evidence>
<feature type="active site" description="Nucleophile" evidence="4">
    <location>
        <position position="115"/>
    </location>
</feature>
<keyword evidence="8" id="KW-1185">Reference proteome</keyword>
<evidence type="ECO:0000313" key="7">
    <source>
        <dbReference type="EMBL" id="KAF1685712.1"/>
    </source>
</evidence>
<evidence type="ECO:0000256" key="3">
    <source>
        <dbReference type="ARBA" id="ARBA00023098"/>
    </source>
</evidence>
<keyword evidence="3 4" id="KW-0443">Lipid metabolism</keyword>
<dbReference type="GO" id="GO:0016787">
    <property type="term" value="F:hydrolase activity"/>
    <property type="evidence" value="ECO:0007669"/>
    <property type="project" value="UniProtKB-UniRule"/>
</dbReference>
<comment type="caution">
    <text evidence="7">The sequence shown here is derived from an EMBL/GenBank/DDBJ whole genome shotgun (WGS) entry which is preliminary data.</text>
</comment>
<evidence type="ECO:0000313" key="8">
    <source>
        <dbReference type="Proteomes" id="UP000462066"/>
    </source>
</evidence>